<dbReference type="Gene3D" id="1.10.10.10">
    <property type="entry name" value="Winged helix-like DNA-binding domain superfamily/Winged helix DNA-binding domain"/>
    <property type="match status" value="1"/>
</dbReference>
<evidence type="ECO:0000256" key="2">
    <source>
        <dbReference type="ARBA" id="ARBA00023125"/>
    </source>
</evidence>
<dbReference type="Pfam" id="PF00250">
    <property type="entry name" value="Forkhead"/>
    <property type="match status" value="1"/>
</dbReference>
<dbReference type="InterPro" id="IPR030456">
    <property type="entry name" value="TF_fork_head_CS_2"/>
</dbReference>
<dbReference type="PRINTS" id="PR00053">
    <property type="entry name" value="FORKHEAD"/>
</dbReference>
<sequence>MREDFLQQNASSVGPLREQKYNLMSLSSSTASTSSHSKICSSSTSIKNEKIKGIRRTNENRSKTKTQITEKDAKEAITKGLVTEIDNIDVTQLSGKSFSCLIKQNLICRRFAEVKPPYSYIALITLAIESSKNGMMTLNEIYKFIQERFPYFSQNQQRWQNSIRHNLSLNDCFIKVPRTPGKHGKGNYWSIHPKCKDMFGNGSFLRRPKRFKLGTTTTTRTDSEELSDYGQHLSHTDFSSSYDHNTFFYNTKTKPEFEQNNNTDDYGTYNHSNDYLSEFTHGNIHCPQDFHGLWPSSNFINNGRTSTTITVNDCPSLKSSTPVFPLCYPPSISSVNETFYCNNNIMPTITPDDNLQLSPYFTSNF</sequence>
<dbReference type="Proteomes" id="UP000681722">
    <property type="component" value="Unassembled WGS sequence"/>
</dbReference>
<dbReference type="OrthoDB" id="5954824at2759"/>
<keyword evidence="2 4" id="KW-0238">DNA-binding</keyword>
<protein>
    <recommendedName>
        <fullName evidence="5">Fork-head domain-containing protein</fullName>
    </recommendedName>
</protein>
<comment type="caution">
    <text evidence="6">The sequence shown here is derived from an EMBL/GenBank/DDBJ whole genome shotgun (WGS) entry which is preliminary data.</text>
</comment>
<evidence type="ECO:0000313" key="6">
    <source>
        <dbReference type="EMBL" id="CAF0954405.1"/>
    </source>
</evidence>
<comment type="subcellular location">
    <subcellularLocation>
        <location evidence="1 4">Nucleus</location>
    </subcellularLocation>
</comment>
<dbReference type="GO" id="GO:0005634">
    <property type="term" value="C:nucleus"/>
    <property type="evidence" value="ECO:0007669"/>
    <property type="project" value="UniProtKB-SubCell"/>
</dbReference>
<keyword evidence="3 4" id="KW-0539">Nucleus</keyword>
<dbReference type="EMBL" id="CAJNOQ010002366">
    <property type="protein sequence ID" value="CAF0954405.1"/>
    <property type="molecule type" value="Genomic_DNA"/>
</dbReference>
<evidence type="ECO:0000313" key="7">
    <source>
        <dbReference type="EMBL" id="CAF3729698.1"/>
    </source>
</evidence>
<evidence type="ECO:0000259" key="5">
    <source>
        <dbReference type="PROSITE" id="PS50039"/>
    </source>
</evidence>
<dbReference type="PROSITE" id="PS00657">
    <property type="entry name" value="FORK_HEAD_1"/>
    <property type="match status" value="1"/>
</dbReference>
<keyword evidence="8" id="KW-1185">Reference proteome</keyword>
<evidence type="ECO:0000313" key="8">
    <source>
        <dbReference type="Proteomes" id="UP000663829"/>
    </source>
</evidence>
<dbReference type="InterPro" id="IPR036390">
    <property type="entry name" value="WH_DNA-bd_sf"/>
</dbReference>
<organism evidence="6 8">
    <name type="scientific">Didymodactylos carnosus</name>
    <dbReference type="NCBI Taxonomy" id="1234261"/>
    <lineage>
        <taxon>Eukaryota</taxon>
        <taxon>Metazoa</taxon>
        <taxon>Spiralia</taxon>
        <taxon>Gnathifera</taxon>
        <taxon>Rotifera</taxon>
        <taxon>Eurotatoria</taxon>
        <taxon>Bdelloidea</taxon>
        <taxon>Philodinida</taxon>
        <taxon>Philodinidae</taxon>
        <taxon>Didymodactylos</taxon>
    </lineage>
</organism>
<reference evidence="6" key="1">
    <citation type="submission" date="2021-02" db="EMBL/GenBank/DDBJ databases">
        <authorList>
            <person name="Nowell W R."/>
        </authorList>
    </citation>
    <scope>NUCLEOTIDE SEQUENCE</scope>
</reference>
<dbReference type="InterPro" id="IPR036388">
    <property type="entry name" value="WH-like_DNA-bd_sf"/>
</dbReference>
<dbReference type="InterPro" id="IPR050211">
    <property type="entry name" value="FOX_domain-containing"/>
</dbReference>
<dbReference type="Proteomes" id="UP000663829">
    <property type="component" value="Unassembled WGS sequence"/>
</dbReference>
<proteinExistence type="predicted"/>
<feature type="domain" description="Fork-head" evidence="5">
    <location>
        <begin position="115"/>
        <end position="209"/>
    </location>
</feature>
<gene>
    <name evidence="6" type="ORF">GPM918_LOCUS11419</name>
    <name evidence="7" type="ORF">SRO942_LOCUS11420</name>
</gene>
<dbReference type="InterPro" id="IPR001766">
    <property type="entry name" value="Fork_head_dom"/>
</dbReference>
<dbReference type="FunFam" id="1.10.10.10:FF:000071">
    <property type="entry name" value="Forkhead box F1"/>
    <property type="match status" value="1"/>
</dbReference>
<name>A0A814DDS9_9BILA</name>
<dbReference type="PROSITE" id="PS50039">
    <property type="entry name" value="FORK_HEAD_3"/>
    <property type="match status" value="1"/>
</dbReference>
<dbReference type="GO" id="GO:0000981">
    <property type="term" value="F:DNA-binding transcription factor activity, RNA polymerase II-specific"/>
    <property type="evidence" value="ECO:0007669"/>
    <property type="project" value="TreeGrafter"/>
</dbReference>
<accession>A0A814DDS9</accession>
<dbReference type="AlphaFoldDB" id="A0A814DDS9"/>
<dbReference type="EMBL" id="CAJOBC010002366">
    <property type="protein sequence ID" value="CAF3729698.1"/>
    <property type="molecule type" value="Genomic_DNA"/>
</dbReference>
<evidence type="ECO:0000256" key="4">
    <source>
        <dbReference type="PROSITE-ProRule" id="PRU00089"/>
    </source>
</evidence>
<feature type="DNA-binding region" description="Fork-head" evidence="4">
    <location>
        <begin position="115"/>
        <end position="209"/>
    </location>
</feature>
<evidence type="ECO:0000256" key="1">
    <source>
        <dbReference type="ARBA" id="ARBA00004123"/>
    </source>
</evidence>
<dbReference type="GO" id="GO:0009653">
    <property type="term" value="P:anatomical structure morphogenesis"/>
    <property type="evidence" value="ECO:0007669"/>
    <property type="project" value="TreeGrafter"/>
</dbReference>
<dbReference type="InterPro" id="IPR018122">
    <property type="entry name" value="TF_fork_head_CS_1"/>
</dbReference>
<dbReference type="GO" id="GO:0030154">
    <property type="term" value="P:cell differentiation"/>
    <property type="evidence" value="ECO:0007669"/>
    <property type="project" value="TreeGrafter"/>
</dbReference>
<dbReference type="PANTHER" id="PTHR11829">
    <property type="entry name" value="FORKHEAD BOX PROTEIN"/>
    <property type="match status" value="1"/>
</dbReference>
<dbReference type="PANTHER" id="PTHR11829:SF387">
    <property type="entry name" value="FORK-HEAD DOMAIN-CONTAINING PROTEIN"/>
    <property type="match status" value="1"/>
</dbReference>
<dbReference type="PROSITE" id="PS00658">
    <property type="entry name" value="FORK_HEAD_2"/>
    <property type="match status" value="1"/>
</dbReference>
<dbReference type="SUPFAM" id="SSF46785">
    <property type="entry name" value="Winged helix' DNA-binding domain"/>
    <property type="match status" value="1"/>
</dbReference>
<dbReference type="SMART" id="SM00339">
    <property type="entry name" value="FH"/>
    <property type="match status" value="1"/>
</dbReference>
<evidence type="ECO:0000256" key="3">
    <source>
        <dbReference type="ARBA" id="ARBA00023242"/>
    </source>
</evidence>
<dbReference type="GO" id="GO:0000978">
    <property type="term" value="F:RNA polymerase II cis-regulatory region sequence-specific DNA binding"/>
    <property type="evidence" value="ECO:0007669"/>
    <property type="project" value="TreeGrafter"/>
</dbReference>